<dbReference type="Pfam" id="PF01960">
    <property type="entry name" value="ArgJ"/>
    <property type="match status" value="1"/>
</dbReference>
<evidence type="ECO:0000256" key="2">
    <source>
        <dbReference type="ARBA" id="ARBA00022679"/>
    </source>
</evidence>
<organism evidence="5">
    <name type="scientific">marine sediment metagenome</name>
    <dbReference type="NCBI Taxonomy" id="412755"/>
    <lineage>
        <taxon>unclassified sequences</taxon>
        <taxon>metagenomes</taxon>
        <taxon>ecological metagenomes</taxon>
    </lineage>
</organism>
<dbReference type="GO" id="GO:0004042">
    <property type="term" value="F:L-glutamate N-acetyltransferase activity"/>
    <property type="evidence" value="ECO:0007669"/>
    <property type="project" value="TreeGrafter"/>
</dbReference>
<dbReference type="Gene3D" id="3.10.20.340">
    <property type="entry name" value="ArgJ beta chain, C-terminal domain"/>
    <property type="match status" value="1"/>
</dbReference>
<dbReference type="NCBIfam" id="NF003802">
    <property type="entry name" value="PRK05388.1"/>
    <property type="match status" value="1"/>
</dbReference>
<dbReference type="SUPFAM" id="SSF56266">
    <property type="entry name" value="DmpA/ArgJ-like"/>
    <property type="match status" value="1"/>
</dbReference>
<comment type="caution">
    <text evidence="5">The sequence shown here is derived from an EMBL/GenBank/DDBJ whole genome shotgun (WGS) entry which is preliminary data.</text>
</comment>
<reference evidence="5" key="1">
    <citation type="journal article" date="2015" name="Nature">
        <title>Complex archaea that bridge the gap between prokaryotes and eukaryotes.</title>
        <authorList>
            <person name="Spang A."/>
            <person name="Saw J.H."/>
            <person name="Jorgensen S.L."/>
            <person name="Zaremba-Niedzwiedzka K."/>
            <person name="Martijn J."/>
            <person name="Lind A.E."/>
            <person name="van Eijk R."/>
            <person name="Schleper C."/>
            <person name="Guy L."/>
            <person name="Ettema T.J."/>
        </authorList>
    </citation>
    <scope>NUCLEOTIDE SEQUENCE</scope>
</reference>
<dbReference type="PANTHER" id="PTHR23100">
    <property type="entry name" value="ARGININE BIOSYNTHESIS BIFUNCTIONAL PROTEIN ARGJ"/>
    <property type="match status" value="1"/>
</dbReference>
<evidence type="ECO:0000256" key="1">
    <source>
        <dbReference type="ARBA" id="ARBA00006774"/>
    </source>
</evidence>
<proteinExistence type="inferred from homology"/>
<dbReference type="GO" id="GO:0006526">
    <property type="term" value="P:L-arginine biosynthetic process"/>
    <property type="evidence" value="ECO:0007669"/>
    <property type="project" value="InterPro"/>
</dbReference>
<name>A0A0F9BDV5_9ZZZZ</name>
<dbReference type="GO" id="GO:0004358">
    <property type="term" value="F:L-glutamate N-acetyltransferase activity, acting on acetyl-L-ornithine as donor"/>
    <property type="evidence" value="ECO:0007669"/>
    <property type="project" value="InterPro"/>
</dbReference>
<comment type="similarity">
    <text evidence="1">Belongs to the ArgJ family.</text>
</comment>
<dbReference type="EMBL" id="LAZR01038223">
    <property type="protein sequence ID" value="KKL20119.1"/>
    <property type="molecule type" value="Genomic_DNA"/>
</dbReference>
<dbReference type="Gene3D" id="3.60.70.12">
    <property type="entry name" value="L-amino peptidase D-ALA esterase/amidase"/>
    <property type="match status" value="1"/>
</dbReference>
<dbReference type="PANTHER" id="PTHR23100:SF0">
    <property type="entry name" value="ARGININE BIOSYNTHESIS BIFUNCTIONAL PROTEIN ARGJ, MITOCHONDRIAL"/>
    <property type="match status" value="1"/>
</dbReference>
<keyword evidence="3" id="KW-0068">Autocatalytic cleavage</keyword>
<dbReference type="HAMAP" id="MF_01106">
    <property type="entry name" value="ArgJ"/>
    <property type="match status" value="1"/>
</dbReference>
<keyword evidence="2" id="KW-0808">Transferase</keyword>
<gene>
    <name evidence="5" type="ORF">LCGC14_2458660</name>
</gene>
<evidence type="ECO:0000313" key="5">
    <source>
        <dbReference type="EMBL" id="KKL20119.1"/>
    </source>
</evidence>
<dbReference type="InterPro" id="IPR042195">
    <property type="entry name" value="ArgJ_beta_C"/>
</dbReference>
<accession>A0A0F9BDV5</accession>
<sequence>LVAALLVITRKHLADGAAQAVIANSGCANAATGEQGARDAVEMAQLAAAKLGLDPHAVVVASTGVIGTFLPMERMRHGVEAVELSVGGGLAFAQGIMTTDTRPKQSAVKFGKYTLGGATKGAGMIHPNMATTLTFLTTDAPLAAPFLSRTLKEAVDVSFNMIDVDSDTSTNDMVVVLANGLAEGEEIDDGHPMGSLFATALTRVCADLAKAIVADAEGGTKVIEAVVVGAASPEDARLAAREVVRSLAVKTAVYGHDPNWGRVLAAVGNSGCRMEEAKISLWLVDAQGHELCLLKQGSPQPLAEGEAKPYFEALEVRFRVDLGLGEHTAMAWGSDLTEEYVRLNSLYTT</sequence>
<dbReference type="InterPro" id="IPR002813">
    <property type="entry name" value="Arg_biosynth_ArgJ"/>
</dbReference>
<dbReference type="NCBIfam" id="TIGR00120">
    <property type="entry name" value="ArgJ"/>
    <property type="match status" value="1"/>
</dbReference>
<evidence type="ECO:0000256" key="3">
    <source>
        <dbReference type="ARBA" id="ARBA00022813"/>
    </source>
</evidence>
<dbReference type="CDD" id="cd02152">
    <property type="entry name" value="OAT"/>
    <property type="match status" value="1"/>
</dbReference>
<feature type="non-terminal residue" evidence="5">
    <location>
        <position position="1"/>
    </location>
</feature>
<dbReference type="InterPro" id="IPR016117">
    <property type="entry name" value="ArgJ-like_dom_sf"/>
</dbReference>
<keyword evidence="4" id="KW-0012">Acyltransferase</keyword>
<dbReference type="AlphaFoldDB" id="A0A0F9BDV5"/>
<evidence type="ECO:0000256" key="4">
    <source>
        <dbReference type="ARBA" id="ARBA00023315"/>
    </source>
</evidence>
<dbReference type="GO" id="GO:0006592">
    <property type="term" value="P:ornithine biosynthetic process"/>
    <property type="evidence" value="ECO:0007669"/>
    <property type="project" value="TreeGrafter"/>
</dbReference>
<protein>
    <submittedName>
        <fullName evidence="5">Uncharacterized protein</fullName>
    </submittedName>
</protein>